<dbReference type="OrthoDB" id="8367463at2"/>
<reference evidence="1 2" key="1">
    <citation type="submission" date="2019-03" db="EMBL/GenBank/DDBJ databases">
        <title>Genome sequence of Sphingomonas sp. 17J27-24.</title>
        <authorList>
            <person name="Kim M."/>
            <person name="Maeng S."/>
            <person name="Sathiyaraj S."/>
        </authorList>
    </citation>
    <scope>NUCLEOTIDE SEQUENCE [LARGE SCALE GENOMIC DNA]</scope>
    <source>
        <strain evidence="1 2">17J27-24</strain>
    </source>
</reference>
<dbReference type="Proteomes" id="UP000298213">
    <property type="component" value="Unassembled WGS sequence"/>
</dbReference>
<dbReference type="RefSeq" id="WP_135084833.1">
    <property type="nucleotide sequence ID" value="NZ_SPDV01000009.1"/>
</dbReference>
<keyword evidence="2" id="KW-1185">Reference proteome</keyword>
<organism evidence="1 2">
    <name type="scientific">Sphingomonas parva</name>
    <dbReference type="NCBI Taxonomy" id="2555898"/>
    <lineage>
        <taxon>Bacteria</taxon>
        <taxon>Pseudomonadati</taxon>
        <taxon>Pseudomonadota</taxon>
        <taxon>Alphaproteobacteria</taxon>
        <taxon>Sphingomonadales</taxon>
        <taxon>Sphingomonadaceae</taxon>
        <taxon>Sphingomonas</taxon>
    </lineage>
</organism>
<name>A0A4Y8ZWN5_9SPHN</name>
<sequence length="122" mass="13483">MVPDWAGYLRFRDAFAAVLDPRLYTIGWLDGEILSGNLLLWVGREAAIVAQIRRYPTGAMDVEGLIAAGDLEEIVRDLIPAGEAWGRSIGCVGAIIESREGWARVLAPHGYRVHQIALRKEL</sequence>
<dbReference type="EMBL" id="SPDV01000009">
    <property type="protein sequence ID" value="TFI59119.1"/>
    <property type="molecule type" value="Genomic_DNA"/>
</dbReference>
<evidence type="ECO:0000313" key="1">
    <source>
        <dbReference type="EMBL" id="TFI59119.1"/>
    </source>
</evidence>
<gene>
    <name evidence="1" type="ORF">E2493_06230</name>
</gene>
<comment type="caution">
    <text evidence="1">The sequence shown here is derived from an EMBL/GenBank/DDBJ whole genome shotgun (WGS) entry which is preliminary data.</text>
</comment>
<dbReference type="AlphaFoldDB" id="A0A4Y8ZWN5"/>
<evidence type="ECO:0000313" key="2">
    <source>
        <dbReference type="Proteomes" id="UP000298213"/>
    </source>
</evidence>
<protein>
    <submittedName>
        <fullName evidence="1">Uncharacterized protein</fullName>
    </submittedName>
</protein>
<accession>A0A4Y8ZWN5</accession>
<proteinExistence type="predicted"/>